<evidence type="ECO:0000313" key="3">
    <source>
        <dbReference type="Proteomes" id="UP001066276"/>
    </source>
</evidence>
<proteinExistence type="predicted"/>
<reference evidence="2" key="1">
    <citation type="journal article" date="2022" name="bioRxiv">
        <title>Sequencing and chromosome-scale assembly of the giantPleurodeles waltlgenome.</title>
        <authorList>
            <person name="Brown T."/>
            <person name="Elewa A."/>
            <person name="Iarovenko S."/>
            <person name="Subramanian E."/>
            <person name="Araus A.J."/>
            <person name="Petzold A."/>
            <person name="Susuki M."/>
            <person name="Suzuki K.-i.T."/>
            <person name="Hayashi T."/>
            <person name="Toyoda A."/>
            <person name="Oliveira C."/>
            <person name="Osipova E."/>
            <person name="Leigh N.D."/>
            <person name="Simon A."/>
            <person name="Yun M.H."/>
        </authorList>
    </citation>
    <scope>NUCLEOTIDE SEQUENCE</scope>
    <source>
        <strain evidence="2">20211129_DDA</strain>
        <tissue evidence="2">Liver</tissue>
    </source>
</reference>
<comment type="caution">
    <text evidence="2">The sequence shown here is derived from an EMBL/GenBank/DDBJ whole genome shotgun (WGS) entry which is preliminary data.</text>
</comment>
<evidence type="ECO:0000313" key="2">
    <source>
        <dbReference type="EMBL" id="KAJ1212900.1"/>
    </source>
</evidence>
<protein>
    <submittedName>
        <fullName evidence="2">Uncharacterized protein</fullName>
    </submittedName>
</protein>
<keyword evidence="3" id="KW-1185">Reference proteome</keyword>
<sequence length="416" mass="45920">MIIVNVLYYVKRKEPWSRWIPEDIYNPSTTCLVHSTNLQAAATTLRFHRSAGTLKISRADKMHSPFAVLLILGTFASFSDSTLADSGTDGDYKAEIREAYLAGVNSLEALAESLLSLNITEKVYAQIQEHLSAAHGNMKKAEDMALAKEIALRSLHATHLTELRRLSEEQISLGLKLDGANTELNILLDLENSSQTELERAKQNLEYSISDLQKMEQEKTELEEARDEGNGVFLIPSSGKLIGLSMITANQEALDIAKMKADEAKRSFHAQTSAVVNYSEKVEGSKEKIVVIEESISKTQEDIDTMKVNISQEVDLLEKLTSFQLPVRQCTAFLSVLVGKSFMANVHAALSAVLDALLPALSNMEVLVSPLISYNPELHDNGSSSLNTTIGMLNQANEQLKNMSLAKQPDIIHDFL</sequence>
<accession>A0AAV7WFU0</accession>
<dbReference type="Proteomes" id="UP001066276">
    <property type="component" value="Chromosome 1_1"/>
</dbReference>
<feature type="coiled-coil region" evidence="1">
    <location>
        <begin position="195"/>
        <end position="232"/>
    </location>
</feature>
<keyword evidence="1" id="KW-0175">Coiled coil</keyword>
<organism evidence="2 3">
    <name type="scientific">Pleurodeles waltl</name>
    <name type="common">Iberian ribbed newt</name>
    <dbReference type="NCBI Taxonomy" id="8319"/>
    <lineage>
        <taxon>Eukaryota</taxon>
        <taxon>Metazoa</taxon>
        <taxon>Chordata</taxon>
        <taxon>Craniata</taxon>
        <taxon>Vertebrata</taxon>
        <taxon>Euteleostomi</taxon>
        <taxon>Amphibia</taxon>
        <taxon>Batrachia</taxon>
        <taxon>Caudata</taxon>
        <taxon>Salamandroidea</taxon>
        <taxon>Salamandridae</taxon>
        <taxon>Pleurodelinae</taxon>
        <taxon>Pleurodeles</taxon>
    </lineage>
</organism>
<name>A0AAV7WFU0_PLEWA</name>
<dbReference type="AlphaFoldDB" id="A0AAV7WFU0"/>
<evidence type="ECO:0000256" key="1">
    <source>
        <dbReference type="SAM" id="Coils"/>
    </source>
</evidence>
<gene>
    <name evidence="2" type="ORF">NDU88_000543</name>
</gene>
<dbReference type="EMBL" id="JANPWB010000001">
    <property type="protein sequence ID" value="KAJ1212900.1"/>
    <property type="molecule type" value="Genomic_DNA"/>
</dbReference>